<proteinExistence type="predicted"/>
<reference evidence="1" key="1">
    <citation type="submission" date="2021-03" db="EMBL/GenBank/DDBJ databases">
        <title>Evolutionary innovations through gain and loss of genes in the ectomycorrhizal Boletales.</title>
        <authorList>
            <person name="Wu G."/>
            <person name="Miyauchi S."/>
            <person name="Morin E."/>
            <person name="Yang Z.-L."/>
            <person name="Xu J."/>
            <person name="Martin F.M."/>
        </authorList>
    </citation>
    <scope>NUCLEOTIDE SEQUENCE</scope>
    <source>
        <strain evidence="1">BR01</strain>
    </source>
</reference>
<name>A0A8I2YTQ4_9AGAM</name>
<dbReference type="AlphaFoldDB" id="A0A8I2YTQ4"/>
<comment type="caution">
    <text evidence="1">The sequence shown here is derived from an EMBL/GenBank/DDBJ whole genome shotgun (WGS) entry which is preliminary data.</text>
</comment>
<keyword evidence="2" id="KW-1185">Reference proteome</keyword>
<gene>
    <name evidence="1" type="ORF">JVT61DRAFT_11468</name>
</gene>
<protein>
    <submittedName>
        <fullName evidence="1">Uncharacterized protein</fullName>
    </submittedName>
</protein>
<dbReference type="EMBL" id="JAGFBS010000005">
    <property type="protein sequence ID" value="KAG6379039.1"/>
    <property type="molecule type" value="Genomic_DNA"/>
</dbReference>
<dbReference type="Proteomes" id="UP000683000">
    <property type="component" value="Unassembled WGS sequence"/>
</dbReference>
<accession>A0A8I2YTQ4</accession>
<dbReference type="OrthoDB" id="3253416at2759"/>
<evidence type="ECO:0000313" key="2">
    <source>
        <dbReference type="Proteomes" id="UP000683000"/>
    </source>
</evidence>
<organism evidence="1 2">
    <name type="scientific">Boletus reticuloceps</name>
    <dbReference type="NCBI Taxonomy" id="495285"/>
    <lineage>
        <taxon>Eukaryota</taxon>
        <taxon>Fungi</taxon>
        <taxon>Dikarya</taxon>
        <taxon>Basidiomycota</taxon>
        <taxon>Agaricomycotina</taxon>
        <taxon>Agaricomycetes</taxon>
        <taxon>Agaricomycetidae</taxon>
        <taxon>Boletales</taxon>
        <taxon>Boletineae</taxon>
        <taxon>Boletaceae</taxon>
        <taxon>Boletoideae</taxon>
        <taxon>Boletus</taxon>
    </lineage>
</organism>
<evidence type="ECO:0000313" key="1">
    <source>
        <dbReference type="EMBL" id="KAG6379039.1"/>
    </source>
</evidence>
<sequence>MEAAVNIARNHHHLLKWIQTPLLLKNMTLQSHRHVNLWNAFLKAKISKTTPGRDQGERVHLTEYVAKKKNELLEGYKKHTADEQQVFIDDIQAARNAETPIVRADPKAISNTVSAAFATMDCEWTSLCAKTSLKGFYVAVHGSVEDLSAPQMSFTTKAETFTKKVLDIEPHHLALKLESWVVSGINELDFILTEKRIKQKVQMNYNNYKQRIVERYGIALMGWPLDGHVKNPGKLHRADLEKVIDALQKEKCRLVKLSKSALAAWVADNKARQAHGEQVYKP</sequence>